<dbReference type="PROSITE" id="PS51450">
    <property type="entry name" value="LRR"/>
    <property type="match status" value="10"/>
</dbReference>
<evidence type="ECO:0000313" key="4">
    <source>
        <dbReference type="EMBL" id="VDK69681.1"/>
    </source>
</evidence>
<dbReference type="STRING" id="42156.A0A3P6TZD8"/>
<dbReference type="Gene3D" id="3.80.10.10">
    <property type="entry name" value="Ribonuclease Inhibitor"/>
    <property type="match status" value="8"/>
</dbReference>
<reference evidence="4 5" key="1">
    <citation type="submission" date="2018-08" db="EMBL/GenBank/DDBJ databases">
        <authorList>
            <person name="Laetsch R D."/>
            <person name="Stevens L."/>
            <person name="Kumar S."/>
            <person name="Blaxter L. M."/>
        </authorList>
    </citation>
    <scope>NUCLEOTIDE SEQUENCE [LARGE SCALE GENOMIC DNA]</scope>
</reference>
<dbReference type="SMART" id="SM00369">
    <property type="entry name" value="LRR_TYP"/>
    <property type="match status" value="28"/>
</dbReference>
<dbReference type="Proteomes" id="UP000277928">
    <property type="component" value="Unassembled WGS sequence"/>
</dbReference>
<organism evidence="4 5">
    <name type="scientific">Litomosoides sigmodontis</name>
    <name type="common">Filarial nematode worm</name>
    <dbReference type="NCBI Taxonomy" id="42156"/>
    <lineage>
        <taxon>Eukaryota</taxon>
        <taxon>Metazoa</taxon>
        <taxon>Ecdysozoa</taxon>
        <taxon>Nematoda</taxon>
        <taxon>Chromadorea</taxon>
        <taxon>Rhabditida</taxon>
        <taxon>Spirurina</taxon>
        <taxon>Spiruromorpha</taxon>
        <taxon>Filarioidea</taxon>
        <taxon>Onchocercidae</taxon>
        <taxon>Litomosoides</taxon>
    </lineage>
</organism>
<dbReference type="SMART" id="SM00364">
    <property type="entry name" value="LRR_BAC"/>
    <property type="match status" value="9"/>
</dbReference>
<dbReference type="InterPro" id="IPR032675">
    <property type="entry name" value="LRR_dom_sf"/>
</dbReference>
<name>A0A3P6TZD8_LITSI</name>
<dbReference type="AlphaFoldDB" id="A0A3P6TZD8"/>
<dbReference type="InterPro" id="IPR050328">
    <property type="entry name" value="Dev_Immune_Receptor"/>
</dbReference>
<dbReference type="Pfam" id="PF13306">
    <property type="entry name" value="LRR_5"/>
    <property type="match status" value="1"/>
</dbReference>
<dbReference type="SUPFAM" id="SSF52058">
    <property type="entry name" value="L domain-like"/>
    <property type="match status" value="4"/>
</dbReference>
<accession>A0A3P6TZD8</accession>
<evidence type="ECO:0000256" key="1">
    <source>
        <dbReference type="ARBA" id="ARBA00022614"/>
    </source>
</evidence>
<dbReference type="EMBL" id="UYRX01000024">
    <property type="protein sequence ID" value="VDK69681.1"/>
    <property type="molecule type" value="Genomic_DNA"/>
</dbReference>
<evidence type="ECO:0000256" key="2">
    <source>
        <dbReference type="ARBA" id="ARBA00022729"/>
    </source>
</evidence>
<dbReference type="InterPro" id="IPR026906">
    <property type="entry name" value="LRR_5"/>
</dbReference>
<dbReference type="InterPro" id="IPR003591">
    <property type="entry name" value="Leu-rich_rpt_typical-subtyp"/>
</dbReference>
<evidence type="ECO:0008006" key="6">
    <source>
        <dbReference type="Google" id="ProtNLM"/>
    </source>
</evidence>
<dbReference type="GO" id="GO:0031012">
    <property type="term" value="C:extracellular matrix"/>
    <property type="evidence" value="ECO:0007669"/>
    <property type="project" value="TreeGrafter"/>
</dbReference>
<dbReference type="OMA" id="QHGTILH"/>
<dbReference type="Pfam" id="PF13516">
    <property type="entry name" value="LRR_6"/>
    <property type="match status" value="1"/>
</dbReference>
<evidence type="ECO:0000313" key="5">
    <source>
        <dbReference type="Proteomes" id="UP000277928"/>
    </source>
</evidence>
<dbReference type="Pfam" id="PF13855">
    <property type="entry name" value="LRR_8"/>
    <property type="match status" value="9"/>
</dbReference>
<keyword evidence="5" id="KW-1185">Reference proteome</keyword>
<protein>
    <recommendedName>
        <fullName evidence="6">LRRCT domain-containing protein</fullName>
    </recommendedName>
</protein>
<evidence type="ECO:0000256" key="3">
    <source>
        <dbReference type="ARBA" id="ARBA00022737"/>
    </source>
</evidence>
<dbReference type="OrthoDB" id="10022853at2759"/>
<keyword evidence="3" id="KW-0677">Repeat</keyword>
<dbReference type="PANTHER" id="PTHR24373:SF370">
    <property type="entry name" value="FISH-LIPS, ISOFORM E"/>
    <property type="match status" value="1"/>
</dbReference>
<dbReference type="GO" id="GO:0005615">
    <property type="term" value="C:extracellular space"/>
    <property type="evidence" value="ECO:0007669"/>
    <property type="project" value="TreeGrafter"/>
</dbReference>
<dbReference type="PANTHER" id="PTHR24373">
    <property type="entry name" value="SLIT RELATED LEUCINE-RICH REPEAT NEURONAL PROTEIN"/>
    <property type="match status" value="1"/>
</dbReference>
<keyword evidence="2" id="KW-0732">Signal</keyword>
<keyword evidence="1" id="KW-0433">Leucine-rich repeat</keyword>
<dbReference type="SMART" id="SM00365">
    <property type="entry name" value="LRR_SD22"/>
    <property type="match status" value="9"/>
</dbReference>
<proteinExistence type="predicted"/>
<sequence length="1246" mass="142846">MITDGRTFSEFTRDPIKLSLRLSLFNITAAAVALALHFVQPSEIVTEQECQFDSTLHSKWKACTCENLDDEGNISVKCRRQPWTIIPTIPYDNRSLFSHNDTVYNIVALTVMHSSVAFINQDAFKHHNIQSLDLTHNHIEAINVNAFRGLENKLYQLILNHNSLTSIPSWTMTYLYQLRHLHLVHNMISEIKSNTFDETQLNNLHYLHLDYNQISMLPKKSFLRLPLQVLTLSNNRITEIEKLALPTTVWFLDLKNNLISEIPYLALRELKQLRTLDLESNNITEVTNNPEVKFTSEIDLKLSSNRIRRINNDAFNSFQKLGRLDLSYNEISTISEAAFNSISQMRQIDLSYNRIVHIPSGTFKNVAKSLKWLNLEENQLHQLPNALQPLRTLEALNMNSNKLTILDNNTLNNLTPVLTELHLAFNRLTEIPTQLLSGMSRLRHLDLSKNRIRYVRRLAFGKFDGTGTSLLKLSLAGNLIENITDPGAFLYMSSLAHLDLSHNRISYLNDNTFERLEGLESLFLQSNQLRQFPITALGNMKRLHYLLLDDNPIKVLPDYLLRDLRYLQRLSLTRTKLQHITDNTFPGHSEPNLRSLNLAFGHIDYISSAAFNGTDSFEQITLNNNKLTSISTLTFSRLRNLRQLSLAGNAISTIMERSISDIPTLENLSLARNRLQQLNKAIFINLNGLEQIDLSYNELRTFDFTFLAQTLVNIKHLDLSHNRITAIDLHAAKRTLIYVNLAYNQLQSIGKNMLYDFDQLKVLRLDHNELIEIQSNAFAVCRWLTQLDLSHNHLRTLHKGIFAKQNIYDKLILRNNAIITLEKDTFGINNVHKLDLAYNEIKEIPQQAFDSIQNSLNYLNLRLFALFHDFIAKDNYMFSIIEGNRIRSISANDFDSMENVAELILAENYIEIIEEAAFSKMQKLTKLDDLSKAIETLNLANTGLFSLPKIDNHGLQLLNISNNKIYEMNAVHLINNRKLATLDISYNNIRELDPEMFAELVELKHLNITGNPVIKVTEKHLRNLYNIYNLPSVKDYNISDILKNLPPLRTLAMEIREKRLTTQMNSADLRLLRKIVITGKQLFKIDTGAFAQLRGYKIDLTVRDTGIEVFPPSAFNTLTAISFLSLSLQNNRLQTFEPFPHTKPPLLNQHGTILYNLQLKGNPITCDCRLNWIGEWIEYYQSLKTAYQQPLDDTHCADQLSANATLHNTYTSASHIVCPADDVAGSCNSIPTLSNLLFPLLLIISN</sequence>
<gene>
    <name evidence="4" type="ORF">NLS_LOCUS842</name>
</gene>
<dbReference type="InterPro" id="IPR001611">
    <property type="entry name" value="Leu-rich_rpt"/>
</dbReference>